<evidence type="ECO:0000313" key="3">
    <source>
        <dbReference type="EMBL" id="NHO64744.1"/>
    </source>
</evidence>
<dbReference type="CDD" id="cd06558">
    <property type="entry name" value="crotonase-like"/>
    <property type="match status" value="1"/>
</dbReference>
<dbReference type="Pfam" id="PF00378">
    <property type="entry name" value="ECH_1"/>
    <property type="match status" value="1"/>
</dbReference>
<dbReference type="InterPro" id="IPR001753">
    <property type="entry name" value="Enoyl-CoA_hydra/iso"/>
</dbReference>
<evidence type="ECO:0000256" key="1">
    <source>
        <dbReference type="ARBA" id="ARBA00005254"/>
    </source>
</evidence>
<gene>
    <name evidence="3" type="ORF">G8770_04190</name>
</gene>
<evidence type="ECO:0000313" key="4">
    <source>
        <dbReference type="Proteomes" id="UP000787472"/>
    </source>
</evidence>
<dbReference type="RefSeq" id="WP_167182080.1">
    <property type="nucleotide sequence ID" value="NZ_JAAONZ010000002.1"/>
</dbReference>
<dbReference type="Gene3D" id="3.90.226.10">
    <property type="entry name" value="2-enoyl-CoA Hydratase, Chain A, domain 1"/>
    <property type="match status" value="1"/>
</dbReference>
<dbReference type="Proteomes" id="UP000787472">
    <property type="component" value="Unassembled WGS sequence"/>
</dbReference>
<dbReference type="InterPro" id="IPR014748">
    <property type="entry name" value="Enoyl-CoA_hydra_C"/>
</dbReference>
<comment type="similarity">
    <text evidence="1">Belongs to the enoyl-CoA hydratase/isomerase family.</text>
</comment>
<name>A0A9E5JSZ2_9GAMM</name>
<keyword evidence="4" id="KW-1185">Reference proteome</keyword>
<reference evidence="3" key="1">
    <citation type="submission" date="2020-03" db="EMBL/GenBank/DDBJ databases">
        <authorList>
            <person name="Guo F."/>
        </authorList>
    </citation>
    <scope>NUCLEOTIDE SEQUENCE</scope>
    <source>
        <strain evidence="3">JCM 30134</strain>
    </source>
</reference>
<sequence>MAIEKMMTTDLCDHRVQVSLTGGIGTILFNDPDNFNALDEFSCKAFSEAATWLSLQSSVRVVLLRAKGKAFSVGGSIAAFSSAGSNADALLGAMTTHFHTAVSRLMRMDAPVIAVVNGICGGGGASLTCVADLTLAAESSKITFAYTLSAISPDGGATYALPRIVGMRKAYELLVLNPTLTAADAKELGIVTEVVEDDQLDDVAMKWANRLSNGPTKAYGAVKALLHDSLANSPEAQMQNEGISIARLAVAEDGQEGIDAFLKKRKPEFKGR</sequence>
<dbReference type="InterPro" id="IPR029045">
    <property type="entry name" value="ClpP/crotonase-like_dom_sf"/>
</dbReference>
<comment type="caution">
    <text evidence="3">The sequence shown here is derived from an EMBL/GenBank/DDBJ whole genome shotgun (WGS) entry which is preliminary data.</text>
</comment>
<evidence type="ECO:0000256" key="2">
    <source>
        <dbReference type="ARBA" id="ARBA00023239"/>
    </source>
</evidence>
<dbReference type="PANTHER" id="PTHR11941">
    <property type="entry name" value="ENOYL-COA HYDRATASE-RELATED"/>
    <property type="match status" value="1"/>
</dbReference>
<dbReference type="GO" id="GO:0006635">
    <property type="term" value="P:fatty acid beta-oxidation"/>
    <property type="evidence" value="ECO:0007669"/>
    <property type="project" value="TreeGrafter"/>
</dbReference>
<proteinExistence type="inferred from homology"/>
<dbReference type="GO" id="GO:0016829">
    <property type="term" value="F:lyase activity"/>
    <property type="evidence" value="ECO:0007669"/>
    <property type="project" value="UniProtKB-KW"/>
</dbReference>
<dbReference type="Gene3D" id="1.10.12.10">
    <property type="entry name" value="Lyase 2-enoyl-coa Hydratase, Chain A, domain 2"/>
    <property type="match status" value="1"/>
</dbReference>
<accession>A0A9E5JSZ2</accession>
<dbReference type="SUPFAM" id="SSF52096">
    <property type="entry name" value="ClpP/crotonase"/>
    <property type="match status" value="1"/>
</dbReference>
<dbReference type="PANTHER" id="PTHR11941:SF133">
    <property type="entry name" value="1,2-EPOXYPHENYLACETYL-COA ISOMERASE"/>
    <property type="match status" value="1"/>
</dbReference>
<keyword evidence="2" id="KW-0456">Lyase</keyword>
<dbReference type="EMBL" id="JAAONZ010000002">
    <property type="protein sequence ID" value="NHO64744.1"/>
    <property type="molecule type" value="Genomic_DNA"/>
</dbReference>
<dbReference type="AlphaFoldDB" id="A0A9E5JSZ2"/>
<protein>
    <submittedName>
        <fullName evidence="3">Enoyl-CoA hydratase</fullName>
    </submittedName>
</protein>
<organism evidence="3 4">
    <name type="scientific">Pseudomaricurvus hydrocarbonicus</name>
    <dbReference type="NCBI Taxonomy" id="1470433"/>
    <lineage>
        <taxon>Bacteria</taxon>
        <taxon>Pseudomonadati</taxon>
        <taxon>Pseudomonadota</taxon>
        <taxon>Gammaproteobacteria</taxon>
        <taxon>Cellvibrionales</taxon>
        <taxon>Cellvibrionaceae</taxon>
        <taxon>Pseudomaricurvus</taxon>
    </lineage>
</organism>